<dbReference type="SUPFAM" id="SSF54637">
    <property type="entry name" value="Thioesterase/thiol ester dehydrase-isomerase"/>
    <property type="match status" value="1"/>
</dbReference>
<accession>A0A9E6RBL9</accession>
<dbReference type="Gene3D" id="3.10.129.10">
    <property type="entry name" value="Hotdog Thioesterase"/>
    <property type="match status" value="1"/>
</dbReference>
<gene>
    <name evidence="3" type="ORF">K6K41_27440</name>
</gene>
<reference evidence="3" key="1">
    <citation type="submission" date="2021-08" db="EMBL/GenBank/DDBJ databases">
        <authorList>
            <person name="Zhang H."/>
            <person name="Xu M."/>
            <person name="Yu Z."/>
            <person name="Yang L."/>
            <person name="Cai Y."/>
        </authorList>
    </citation>
    <scope>NUCLEOTIDE SEQUENCE</scope>
    <source>
        <strain evidence="3">CHL1</strain>
    </source>
</reference>
<dbReference type="Proteomes" id="UP000825701">
    <property type="component" value="Chromosome"/>
</dbReference>
<organism evidence="3 4">
    <name type="scientific">Chenggangzhangella methanolivorans</name>
    <dbReference type="NCBI Taxonomy" id="1437009"/>
    <lineage>
        <taxon>Bacteria</taxon>
        <taxon>Pseudomonadati</taxon>
        <taxon>Pseudomonadota</taxon>
        <taxon>Alphaproteobacteria</taxon>
        <taxon>Hyphomicrobiales</taxon>
        <taxon>Methylopilaceae</taxon>
        <taxon>Chenggangzhangella</taxon>
    </lineage>
</organism>
<evidence type="ECO:0000313" key="4">
    <source>
        <dbReference type="Proteomes" id="UP000825701"/>
    </source>
</evidence>
<dbReference type="EMBL" id="CP081869">
    <property type="protein sequence ID" value="QZO00208.1"/>
    <property type="molecule type" value="Genomic_DNA"/>
</dbReference>
<dbReference type="RefSeq" id="WP_261403372.1">
    <property type="nucleotide sequence ID" value="NZ_CP081869.1"/>
</dbReference>
<protein>
    <submittedName>
        <fullName evidence="3">Acyl-CoA thioesterase</fullName>
    </submittedName>
</protein>
<dbReference type="InterPro" id="IPR050563">
    <property type="entry name" value="4-hydroxybenzoyl-CoA_TE"/>
</dbReference>
<evidence type="ECO:0000313" key="3">
    <source>
        <dbReference type="EMBL" id="QZO00208.1"/>
    </source>
</evidence>
<dbReference type="GO" id="GO:0047617">
    <property type="term" value="F:fatty acyl-CoA hydrolase activity"/>
    <property type="evidence" value="ECO:0007669"/>
    <property type="project" value="TreeGrafter"/>
</dbReference>
<evidence type="ECO:0000256" key="2">
    <source>
        <dbReference type="ARBA" id="ARBA00022801"/>
    </source>
</evidence>
<dbReference type="PANTHER" id="PTHR31793:SF27">
    <property type="entry name" value="NOVEL THIOESTERASE SUPERFAMILY DOMAIN AND SAPOSIN A-TYPE DOMAIN CONTAINING PROTEIN (0610012H03RIK)"/>
    <property type="match status" value="1"/>
</dbReference>
<name>A0A9E6RBL9_9HYPH</name>
<dbReference type="AlphaFoldDB" id="A0A9E6RBL9"/>
<proteinExistence type="inferred from homology"/>
<dbReference type="KEGG" id="cmet:K6K41_27440"/>
<dbReference type="Pfam" id="PF13279">
    <property type="entry name" value="4HBT_2"/>
    <property type="match status" value="1"/>
</dbReference>
<dbReference type="InterPro" id="IPR029069">
    <property type="entry name" value="HotDog_dom_sf"/>
</dbReference>
<sequence length="153" mass="17148">MSRPVPLPRGAYRFAHRITTRWADNDVYGHVNNALYYSFFDTTITSFLIAARVMADAERDPMFFVVASDCAYFRGFSFPETIESGLAVAEIGAKSVTWRIGLFGEGEDAPRAQGRFVHACVDRDTRRPCEWPAAWRETFETILAAPGVISTEA</sequence>
<evidence type="ECO:0000256" key="1">
    <source>
        <dbReference type="ARBA" id="ARBA00005953"/>
    </source>
</evidence>
<dbReference type="CDD" id="cd00586">
    <property type="entry name" value="4HBT"/>
    <property type="match status" value="1"/>
</dbReference>
<comment type="similarity">
    <text evidence="1">Belongs to the 4-hydroxybenzoyl-CoA thioesterase family.</text>
</comment>
<dbReference type="PANTHER" id="PTHR31793">
    <property type="entry name" value="4-HYDROXYBENZOYL-COA THIOESTERASE FAMILY MEMBER"/>
    <property type="match status" value="1"/>
</dbReference>
<keyword evidence="2" id="KW-0378">Hydrolase</keyword>
<keyword evidence="4" id="KW-1185">Reference proteome</keyword>